<evidence type="ECO:0000313" key="3">
    <source>
        <dbReference type="Proteomes" id="UP000198981"/>
    </source>
</evidence>
<dbReference type="EMBL" id="FMUH01000002">
    <property type="protein sequence ID" value="SCX46536.1"/>
    <property type="molecule type" value="Genomic_DNA"/>
</dbReference>
<dbReference type="AlphaFoldDB" id="A0A1G4XZF5"/>
<sequence>MGKHSAADGAVVHPIVATALQQRGRVENGSPVGWPQEPRRGEGIGWPDPAATAEAVPHATPHAADEQRHPDDDGSLLAALDAAAEADQARPAEPARRSGWRRLFGGGSSTSAA</sequence>
<name>A0A1G4XZF5_9ACTN</name>
<feature type="compositionally biased region" description="Gly residues" evidence="1">
    <location>
        <begin position="104"/>
        <end position="113"/>
    </location>
</feature>
<proteinExistence type="predicted"/>
<protein>
    <submittedName>
        <fullName evidence="2">Uncharacterized protein</fullName>
    </submittedName>
</protein>
<gene>
    <name evidence="2" type="ORF">SAMN03159343_1819</name>
</gene>
<dbReference type="Proteomes" id="UP000198981">
    <property type="component" value="Unassembled WGS sequence"/>
</dbReference>
<keyword evidence="3" id="KW-1185">Reference proteome</keyword>
<dbReference type="RefSeq" id="WP_092802439.1">
    <property type="nucleotide sequence ID" value="NZ_FMUH01000002.1"/>
</dbReference>
<evidence type="ECO:0000256" key="1">
    <source>
        <dbReference type="SAM" id="MobiDB-lite"/>
    </source>
</evidence>
<reference evidence="3" key="1">
    <citation type="submission" date="2016-10" db="EMBL/GenBank/DDBJ databases">
        <authorList>
            <person name="Varghese N."/>
            <person name="Submissions S."/>
        </authorList>
    </citation>
    <scope>NUCLEOTIDE SEQUENCE [LARGE SCALE GENOMIC DNA]</scope>
    <source>
        <strain evidence="3">DSM 45722</strain>
    </source>
</reference>
<feature type="compositionally biased region" description="Basic and acidic residues" evidence="1">
    <location>
        <begin position="87"/>
        <end position="96"/>
    </location>
</feature>
<evidence type="ECO:0000313" key="2">
    <source>
        <dbReference type="EMBL" id="SCX46536.1"/>
    </source>
</evidence>
<feature type="region of interest" description="Disordered" evidence="1">
    <location>
        <begin position="19"/>
        <end position="113"/>
    </location>
</feature>
<feature type="compositionally biased region" description="Low complexity" evidence="1">
    <location>
        <begin position="77"/>
        <end position="86"/>
    </location>
</feature>
<feature type="compositionally biased region" description="Basic and acidic residues" evidence="1">
    <location>
        <begin position="63"/>
        <end position="72"/>
    </location>
</feature>
<organism evidence="2 3">
    <name type="scientific">Klenkia marina</name>
    <dbReference type="NCBI Taxonomy" id="1960309"/>
    <lineage>
        <taxon>Bacteria</taxon>
        <taxon>Bacillati</taxon>
        <taxon>Actinomycetota</taxon>
        <taxon>Actinomycetes</taxon>
        <taxon>Geodermatophilales</taxon>
        <taxon>Geodermatophilaceae</taxon>
        <taxon>Klenkia</taxon>
    </lineage>
</organism>
<accession>A0A1G4XZF5</accession>
<dbReference type="OrthoDB" id="5192116at2"/>
<dbReference type="STRING" id="1960309.SAMN03159343_1819"/>